<keyword evidence="2" id="KW-1185">Reference proteome</keyword>
<comment type="caution">
    <text evidence="1">The sequence shown here is derived from an EMBL/GenBank/DDBJ whole genome shotgun (WGS) entry which is preliminary data.</text>
</comment>
<sequence length="132" mass="15094">MSPRSSPRSLVPMRRLNTIEEQGSLGEPPAALYTLWNHLLEKTAWVRGFQARVSEDVKQQLLHRRDAAQIELLKMKTMLSLKIKQEVRNSVHLLEAGSLKTGILEQMRLKIHSLDSHHRGPSTHGEHDLLTH</sequence>
<evidence type="ECO:0000313" key="2">
    <source>
        <dbReference type="Proteomes" id="UP001345963"/>
    </source>
</evidence>
<reference evidence="1 2" key="1">
    <citation type="submission" date="2021-07" db="EMBL/GenBank/DDBJ databases">
        <authorList>
            <person name="Palmer J.M."/>
        </authorList>
    </citation>
    <scope>NUCLEOTIDE SEQUENCE [LARGE SCALE GENOMIC DNA]</scope>
    <source>
        <strain evidence="1 2">AT_MEX2019</strain>
        <tissue evidence="1">Muscle</tissue>
    </source>
</reference>
<gene>
    <name evidence="1" type="ORF">ATANTOWER_017129</name>
</gene>
<proteinExistence type="predicted"/>
<dbReference type="EMBL" id="JAHUTI010062551">
    <property type="protein sequence ID" value="MED6252790.1"/>
    <property type="molecule type" value="Genomic_DNA"/>
</dbReference>
<accession>A0ABU7BT87</accession>
<evidence type="ECO:0000313" key="1">
    <source>
        <dbReference type="EMBL" id="MED6252790.1"/>
    </source>
</evidence>
<protein>
    <submittedName>
        <fullName evidence="1">Uncharacterized protein</fullName>
    </submittedName>
</protein>
<organism evidence="1 2">
    <name type="scientific">Ataeniobius toweri</name>
    <dbReference type="NCBI Taxonomy" id="208326"/>
    <lineage>
        <taxon>Eukaryota</taxon>
        <taxon>Metazoa</taxon>
        <taxon>Chordata</taxon>
        <taxon>Craniata</taxon>
        <taxon>Vertebrata</taxon>
        <taxon>Euteleostomi</taxon>
        <taxon>Actinopterygii</taxon>
        <taxon>Neopterygii</taxon>
        <taxon>Teleostei</taxon>
        <taxon>Neoteleostei</taxon>
        <taxon>Acanthomorphata</taxon>
        <taxon>Ovalentaria</taxon>
        <taxon>Atherinomorphae</taxon>
        <taxon>Cyprinodontiformes</taxon>
        <taxon>Goodeidae</taxon>
        <taxon>Ataeniobius</taxon>
    </lineage>
</organism>
<dbReference type="Proteomes" id="UP001345963">
    <property type="component" value="Unassembled WGS sequence"/>
</dbReference>
<name>A0ABU7BT87_9TELE</name>